<dbReference type="PANTHER" id="PTHR34187">
    <property type="entry name" value="FGR18P"/>
    <property type="match status" value="1"/>
</dbReference>
<evidence type="ECO:0000256" key="6">
    <source>
        <dbReference type="SAM" id="Phobius"/>
    </source>
</evidence>
<protein>
    <submittedName>
        <fullName evidence="8">DUF202 domain-containing protein</fullName>
    </submittedName>
</protein>
<dbReference type="Proteomes" id="UP000289260">
    <property type="component" value="Chromosome"/>
</dbReference>
<name>A0A4P6KEW9_9MICO</name>
<dbReference type="AlphaFoldDB" id="A0A4P6KEW9"/>
<dbReference type="EMBL" id="CP035806">
    <property type="protein sequence ID" value="QBE48927.1"/>
    <property type="molecule type" value="Genomic_DNA"/>
</dbReference>
<keyword evidence="5 6" id="KW-0472">Membrane</keyword>
<dbReference type="InterPro" id="IPR052053">
    <property type="entry name" value="IM_YidH-like"/>
</dbReference>
<feature type="transmembrane region" description="Helical" evidence="6">
    <location>
        <begin position="27"/>
        <end position="49"/>
    </location>
</feature>
<gene>
    <name evidence="8" type="ORF">EVS81_08830</name>
</gene>
<dbReference type="RefSeq" id="WP_130110062.1">
    <property type="nucleotide sequence ID" value="NZ_CP035806.1"/>
</dbReference>
<dbReference type="InterPro" id="IPR003807">
    <property type="entry name" value="DUF202"/>
</dbReference>
<organism evidence="8 9">
    <name type="scientific">Leucobacter triazinivorans</name>
    <dbReference type="NCBI Taxonomy" id="1784719"/>
    <lineage>
        <taxon>Bacteria</taxon>
        <taxon>Bacillati</taxon>
        <taxon>Actinomycetota</taxon>
        <taxon>Actinomycetes</taxon>
        <taxon>Micrococcales</taxon>
        <taxon>Microbacteriaceae</taxon>
        <taxon>Leucobacter</taxon>
    </lineage>
</organism>
<dbReference type="GO" id="GO:0005886">
    <property type="term" value="C:plasma membrane"/>
    <property type="evidence" value="ECO:0007669"/>
    <property type="project" value="UniProtKB-SubCell"/>
</dbReference>
<comment type="subcellular location">
    <subcellularLocation>
        <location evidence="1">Cell membrane</location>
        <topology evidence="1">Multi-pass membrane protein</topology>
    </subcellularLocation>
</comment>
<evidence type="ECO:0000256" key="2">
    <source>
        <dbReference type="ARBA" id="ARBA00022475"/>
    </source>
</evidence>
<reference evidence="8 9" key="1">
    <citation type="submission" date="2019-02" db="EMBL/GenBank/DDBJ databases">
        <authorList>
            <person name="Sun L."/>
            <person name="Pan D."/>
            <person name="Wu X."/>
        </authorList>
    </citation>
    <scope>NUCLEOTIDE SEQUENCE [LARGE SCALE GENOMIC DNA]</scope>
    <source>
        <strain evidence="8 9">JW-1</strain>
    </source>
</reference>
<dbReference type="KEGG" id="ltr:EVS81_08830"/>
<accession>A0A4P6KEW9</accession>
<evidence type="ECO:0000313" key="8">
    <source>
        <dbReference type="EMBL" id="QBE48927.1"/>
    </source>
</evidence>
<dbReference type="Pfam" id="PF02656">
    <property type="entry name" value="DUF202"/>
    <property type="match status" value="1"/>
</dbReference>
<dbReference type="PANTHER" id="PTHR34187:SF2">
    <property type="entry name" value="DUF202 DOMAIN-CONTAINING PROTEIN"/>
    <property type="match status" value="1"/>
</dbReference>
<feature type="transmembrane region" description="Helical" evidence="6">
    <location>
        <begin position="97"/>
        <end position="117"/>
    </location>
</feature>
<keyword evidence="9" id="KW-1185">Reference proteome</keyword>
<dbReference type="OrthoDB" id="582337at2"/>
<evidence type="ECO:0000313" key="9">
    <source>
        <dbReference type="Proteomes" id="UP000289260"/>
    </source>
</evidence>
<evidence type="ECO:0000256" key="5">
    <source>
        <dbReference type="ARBA" id="ARBA00023136"/>
    </source>
</evidence>
<sequence length="118" mass="12555">MTRFPRSVYERGSDPDPRFSLANERTFLSWIRTSLALMAGGVALAALPLGIPRGLLIAAVAILLALGIAAPIYGWFAWMRNERAMRESAPLRAPSPAIVIVLGLVLVGVLVGTGLTVS</sequence>
<evidence type="ECO:0000256" key="3">
    <source>
        <dbReference type="ARBA" id="ARBA00022692"/>
    </source>
</evidence>
<evidence type="ECO:0000256" key="4">
    <source>
        <dbReference type="ARBA" id="ARBA00022989"/>
    </source>
</evidence>
<feature type="domain" description="DUF202" evidence="7">
    <location>
        <begin position="18"/>
        <end position="84"/>
    </location>
</feature>
<evidence type="ECO:0000256" key="1">
    <source>
        <dbReference type="ARBA" id="ARBA00004651"/>
    </source>
</evidence>
<evidence type="ECO:0000259" key="7">
    <source>
        <dbReference type="Pfam" id="PF02656"/>
    </source>
</evidence>
<feature type="transmembrane region" description="Helical" evidence="6">
    <location>
        <begin position="55"/>
        <end position="76"/>
    </location>
</feature>
<keyword evidence="4 6" id="KW-1133">Transmembrane helix</keyword>
<proteinExistence type="predicted"/>
<keyword evidence="2" id="KW-1003">Cell membrane</keyword>
<keyword evidence="3 6" id="KW-0812">Transmembrane</keyword>